<evidence type="ECO:0000256" key="2">
    <source>
        <dbReference type="SAM" id="Phobius"/>
    </source>
</evidence>
<sequence>MTVPRRPSAPPGRLLGMLAVLLAVAAAVLWGASRLTWVSQVVEGVPGPRTSTADGATAEPILVPWALLCLAAVGGLVATAGWGRRVVGTLVAVAGLWAVLRAATGLVAPATEALPVGVRPGDRPLPAEAVVGGPLLALLGGLLMLAAGLLTIRWAAVLPRMGAQYDAPGAAGGRPRPADPDRALWEALDEGRDPTGEPTHGPTSHPTHEAESPPPDGTRSGRSDGVAGPPGGAG</sequence>
<reference evidence="3 4" key="1">
    <citation type="submission" date="2023-02" db="EMBL/GenBank/DDBJ databases">
        <title>Genome sequencing required for Actinomycetospora new species description.</title>
        <authorList>
            <person name="Saimee Y."/>
            <person name="Duangmal K."/>
        </authorList>
    </citation>
    <scope>NUCLEOTIDE SEQUENCE [LARGE SCALE GENOMIC DNA]</scope>
    <source>
        <strain evidence="3 4">DW7H6</strain>
    </source>
</reference>
<feature type="transmembrane region" description="Helical" evidence="2">
    <location>
        <begin position="131"/>
        <end position="152"/>
    </location>
</feature>
<feature type="compositionally biased region" description="Basic and acidic residues" evidence="1">
    <location>
        <begin position="176"/>
        <end position="195"/>
    </location>
</feature>
<accession>A0ABT5SRM8</accession>
<keyword evidence="2" id="KW-1133">Transmembrane helix</keyword>
<dbReference type="InterPro" id="IPR019051">
    <property type="entry name" value="Trp_biosyn_TM_oprn/chp"/>
</dbReference>
<protein>
    <submittedName>
        <fullName evidence="3">Trp biosynthesis-associated membrane protein</fullName>
    </submittedName>
</protein>
<evidence type="ECO:0000256" key="1">
    <source>
        <dbReference type="SAM" id="MobiDB-lite"/>
    </source>
</evidence>
<comment type="caution">
    <text evidence="3">The sequence shown here is derived from an EMBL/GenBank/DDBJ whole genome shotgun (WGS) entry which is preliminary data.</text>
</comment>
<evidence type="ECO:0000313" key="4">
    <source>
        <dbReference type="Proteomes" id="UP001300763"/>
    </source>
</evidence>
<feature type="transmembrane region" description="Helical" evidence="2">
    <location>
        <begin position="62"/>
        <end position="83"/>
    </location>
</feature>
<proteinExistence type="predicted"/>
<name>A0ABT5SRM8_9PSEU</name>
<organism evidence="3 4">
    <name type="scientific">Actinomycetospora lemnae</name>
    <dbReference type="NCBI Taxonomy" id="3019891"/>
    <lineage>
        <taxon>Bacteria</taxon>
        <taxon>Bacillati</taxon>
        <taxon>Actinomycetota</taxon>
        <taxon>Actinomycetes</taxon>
        <taxon>Pseudonocardiales</taxon>
        <taxon>Pseudonocardiaceae</taxon>
        <taxon>Actinomycetospora</taxon>
    </lineage>
</organism>
<dbReference type="Pfam" id="PF09534">
    <property type="entry name" value="Trp_oprn_chp"/>
    <property type="match status" value="1"/>
</dbReference>
<keyword evidence="4" id="KW-1185">Reference proteome</keyword>
<dbReference type="EMBL" id="JAQZAO010000002">
    <property type="protein sequence ID" value="MDD7964801.1"/>
    <property type="molecule type" value="Genomic_DNA"/>
</dbReference>
<evidence type="ECO:0000313" key="3">
    <source>
        <dbReference type="EMBL" id="MDD7964801.1"/>
    </source>
</evidence>
<keyword evidence="2" id="KW-0812">Transmembrane</keyword>
<keyword evidence="2" id="KW-0472">Membrane</keyword>
<dbReference type="Proteomes" id="UP001300763">
    <property type="component" value="Unassembled WGS sequence"/>
</dbReference>
<dbReference type="RefSeq" id="WP_274199334.1">
    <property type="nucleotide sequence ID" value="NZ_JAQZAO010000002.1"/>
</dbReference>
<feature type="region of interest" description="Disordered" evidence="1">
    <location>
        <begin position="167"/>
        <end position="234"/>
    </location>
</feature>
<feature type="transmembrane region" description="Helical" evidence="2">
    <location>
        <begin position="90"/>
        <end position="111"/>
    </location>
</feature>
<gene>
    <name evidence="3" type="ORF">PGB27_05505</name>
</gene>